<proteinExistence type="predicted"/>
<accession>A0ABQ0L5Q8</accession>
<evidence type="ECO:0000313" key="2">
    <source>
        <dbReference type="EMBL" id="GAT46487.1"/>
    </source>
</evidence>
<dbReference type="Proteomes" id="UP000815677">
    <property type="component" value="Unassembled WGS sequence"/>
</dbReference>
<evidence type="ECO:0000256" key="1">
    <source>
        <dbReference type="SAM" id="MobiDB-lite"/>
    </source>
</evidence>
<feature type="region of interest" description="Disordered" evidence="1">
    <location>
        <begin position="71"/>
        <end position="93"/>
    </location>
</feature>
<protein>
    <submittedName>
        <fullName evidence="2">Uncharacterized protein</fullName>
    </submittedName>
</protein>
<sequence length="442" mass="50228">MQAQKQLQWRHEGRRKRSISTMAGHVGANWGGQRSSKKGPTNIMRHHLHSIARQRRLSSTREPFPLIRRRTSSASAVSLPKHSQRSRAMQSKEGGVVLSVDEVPYQARQELKECPSIRWVDMEPISLRVRLRLSRYLFYSSNYALTTSRLSEHEYHRTTTPCVAMSTTQCLPIAKFARRSASPSPEPSIQLPSLLTLMNDNSRNSPAGKDDASRRSPTGNAKRKDLRKQVLLRQFHSDIHKQEHEEHPSLPMCIPTLAVKVQSGNGNESKSSSQPKSRRRRYYSPTRHYDYLSAIVHPRTTATTHNRAQRVRSRAASPSKPVAPAAAVTVLTEPRASQIIQARISHITDRLERVYLAAWTLREAAAKNEPASKLKVDRDDPKKYFKHEYHALGDFARRHVPGWEAELETLLEALGKPGWDKEGWRGRFSAVMDSIQVVIEAM</sequence>
<feature type="region of interest" description="Disordered" evidence="1">
    <location>
        <begin position="263"/>
        <end position="284"/>
    </location>
</feature>
<dbReference type="EMBL" id="DF842544">
    <property type="protein sequence ID" value="GAT46487.1"/>
    <property type="molecule type" value="Genomic_DNA"/>
</dbReference>
<reference evidence="2" key="1">
    <citation type="submission" date="2014-09" db="EMBL/GenBank/DDBJ databases">
        <title>Genome sequence of the luminous mushroom Mycena chlorophos for searching fungal bioluminescence genes.</title>
        <authorList>
            <person name="Tanaka Y."/>
            <person name="Kasuga D."/>
            <person name="Oba Y."/>
            <person name="Hase S."/>
            <person name="Sato K."/>
            <person name="Oba Y."/>
            <person name="Sakakibara Y."/>
        </authorList>
    </citation>
    <scope>NUCLEOTIDE SEQUENCE</scope>
</reference>
<gene>
    <name evidence="2" type="ORF">MCHLO_04015</name>
</gene>
<feature type="region of interest" description="Disordered" evidence="1">
    <location>
        <begin position="198"/>
        <end position="227"/>
    </location>
</feature>
<evidence type="ECO:0000313" key="3">
    <source>
        <dbReference type="Proteomes" id="UP000815677"/>
    </source>
</evidence>
<name>A0ABQ0L5Q8_MYCCL</name>
<organism evidence="2 3">
    <name type="scientific">Mycena chlorophos</name>
    <name type="common">Agaric fungus</name>
    <name type="synonym">Agaricus chlorophos</name>
    <dbReference type="NCBI Taxonomy" id="658473"/>
    <lineage>
        <taxon>Eukaryota</taxon>
        <taxon>Fungi</taxon>
        <taxon>Dikarya</taxon>
        <taxon>Basidiomycota</taxon>
        <taxon>Agaricomycotina</taxon>
        <taxon>Agaricomycetes</taxon>
        <taxon>Agaricomycetidae</taxon>
        <taxon>Agaricales</taxon>
        <taxon>Marasmiineae</taxon>
        <taxon>Mycenaceae</taxon>
        <taxon>Mycena</taxon>
    </lineage>
</organism>
<keyword evidence="3" id="KW-1185">Reference proteome</keyword>